<gene>
    <name evidence="2" type="ORF">Sru01_15360</name>
</gene>
<evidence type="ECO:0000313" key="2">
    <source>
        <dbReference type="EMBL" id="GII76554.1"/>
    </source>
</evidence>
<dbReference type="Proteomes" id="UP000655287">
    <property type="component" value="Unassembled WGS sequence"/>
</dbReference>
<dbReference type="Pfam" id="PF00501">
    <property type="entry name" value="AMP-binding"/>
    <property type="match status" value="1"/>
</dbReference>
<comment type="caution">
    <text evidence="2">The sequence shown here is derived from an EMBL/GenBank/DDBJ whole genome shotgun (WGS) entry which is preliminary data.</text>
</comment>
<dbReference type="EMBL" id="BOOU01000023">
    <property type="protein sequence ID" value="GII76554.1"/>
    <property type="molecule type" value="Genomic_DNA"/>
</dbReference>
<evidence type="ECO:0000313" key="3">
    <source>
        <dbReference type="Proteomes" id="UP000655287"/>
    </source>
</evidence>
<dbReference type="PANTHER" id="PTHR24096">
    <property type="entry name" value="LONG-CHAIN-FATTY-ACID--COA LIGASE"/>
    <property type="match status" value="1"/>
</dbReference>
<reference evidence="2" key="1">
    <citation type="submission" date="2021-01" db="EMBL/GenBank/DDBJ databases">
        <title>Whole genome shotgun sequence of Sphaerisporangium rufum NBRC 109079.</title>
        <authorList>
            <person name="Komaki H."/>
            <person name="Tamura T."/>
        </authorList>
    </citation>
    <scope>NUCLEOTIDE SEQUENCE</scope>
    <source>
        <strain evidence="2">NBRC 109079</strain>
    </source>
</reference>
<dbReference type="InterPro" id="IPR000873">
    <property type="entry name" value="AMP-dep_synth/lig_dom"/>
</dbReference>
<dbReference type="Gene3D" id="3.40.50.12780">
    <property type="entry name" value="N-terminal domain of ligase-like"/>
    <property type="match status" value="1"/>
</dbReference>
<feature type="domain" description="AMP-dependent synthetase/ligase" evidence="1">
    <location>
        <begin position="8"/>
        <end position="241"/>
    </location>
</feature>
<evidence type="ECO:0000259" key="1">
    <source>
        <dbReference type="Pfam" id="PF00501"/>
    </source>
</evidence>
<dbReference type="AlphaFoldDB" id="A0A919QYL0"/>
<name>A0A919QYL0_9ACTN</name>
<proteinExistence type="predicted"/>
<organism evidence="2 3">
    <name type="scientific">Sphaerisporangium rufum</name>
    <dbReference type="NCBI Taxonomy" id="1381558"/>
    <lineage>
        <taxon>Bacteria</taxon>
        <taxon>Bacillati</taxon>
        <taxon>Actinomycetota</taxon>
        <taxon>Actinomycetes</taxon>
        <taxon>Streptosporangiales</taxon>
        <taxon>Streptosporangiaceae</taxon>
        <taxon>Sphaerisporangium</taxon>
    </lineage>
</organism>
<protein>
    <recommendedName>
        <fullName evidence="1">AMP-dependent synthetase/ligase domain-containing protein</fullName>
    </recommendedName>
</protein>
<dbReference type="GO" id="GO:0016405">
    <property type="term" value="F:CoA-ligase activity"/>
    <property type="evidence" value="ECO:0007669"/>
    <property type="project" value="TreeGrafter"/>
</dbReference>
<dbReference type="InterPro" id="IPR042099">
    <property type="entry name" value="ANL_N_sf"/>
</dbReference>
<dbReference type="SUPFAM" id="SSF56801">
    <property type="entry name" value="Acetyl-CoA synthetase-like"/>
    <property type="match status" value="1"/>
</dbReference>
<accession>A0A919QYL0</accession>
<keyword evidence="3" id="KW-1185">Reference proteome</keyword>
<sequence>MSDALLGRAAEHGDRPALVDLTGGEVHSYRRLGRSVGCAAAGLVRRGMRSGQVCGVYVHSASAQAVAMLAVIAAGGVALPVSASSGVTAMAALLTHHDARSLFTTPDLVEAAAEVAGCSRVRQVISFGPAPGAVDFADLVALGEGTPRRPAPAGDAAVATGGGVLTHAEFLAGVHTLDRTVDLVADDVVLVAWPLDGGCDVPVLVSLALMRGATVIAAPGITRQGLRRAVAELGVTLAALVDEDRKVVTRV</sequence>